<dbReference type="Proteomes" id="UP000284057">
    <property type="component" value="Unassembled WGS sequence"/>
</dbReference>
<proteinExistence type="predicted"/>
<dbReference type="InterPro" id="IPR000524">
    <property type="entry name" value="Tscrpt_reg_HTH_GntR"/>
</dbReference>
<keyword evidence="7" id="KW-1185">Reference proteome</keyword>
<evidence type="ECO:0000259" key="5">
    <source>
        <dbReference type="PROSITE" id="PS50949"/>
    </source>
</evidence>
<dbReference type="InterPro" id="IPR012318">
    <property type="entry name" value="HTH_CRP"/>
</dbReference>
<keyword evidence="1" id="KW-0805">Transcription regulation</keyword>
<dbReference type="SUPFAM" id="SSF48008">
    <property type="entry name" value="GntR ligand-binding domain-like"/>
    <property type="match status" value="1"/>
</dbReference>
<dbReference type="PANTHER" id="PTHR43537:SF5">
    <property type="entry name" value="UXU OPERON TRANSCRIPTIONAL REGULATOR"/>
    <property type="match status" value="1"/>
</dbReference>
<dbReference type="PROSITE" id="PS50949">
    <property type="entry name" value="HTH_GNTR"/>
    <property type="match status" value="1"/>
</dbReference>
<evidence type="ECO:0000256" key="1">
    <source>
        <dbReference type="ARBA" id="ARBA00023015"/>
    </source>
</evidence>
<feature type="domain" description="HTH gntR-type" evidence="5">
    <location>
        <begin position="41"/>
        <end position="108"/>
    </location>
</feature>
<dbReference type="CDD" id="cd07377">
    <property type="entry name" value="WHTH_GntR"/>
    <property type="match status" value="1"/>
</dbReference>
<accession>A0A418KUW4</accession>
<dbReference type="SMART" id="SM00419">
    <property type="entry name" value="HTH_CRP"/>
    <property type="match status" value="1"/>
</dbReference>
<organism evidence="6 7">
    <name type="scientific">Jiangella rhizosphaerae</name>
    <dbReference type="NCBI Taxonomy" id="2293569"/>
    <lineage>
        <taxon>Bacteria</taxon>
        <taxon>Bacillati</taxon>
        <taxon>Actinomycetota</taxon>
        <taxon>Actinomycetes</taxon>
        <taxon>Jiangellales</taxon>
        <taxon>Jiangellaceae</taxon>
        <taxon>Jiangella</taxon>
    </lineage>
</organism>
<feature type="region of interest" description="Disordered" evidence="4">
    <location>
        <begin position="1"/>
        <end position="29"/>
    </location>
</feature>
<sequence>MTRYGSSSGTHDTVLGRPDARTAQTKGVAPTVTSLQPIETVQLGDRAFESIREAIVRTELPPGAPVKDRELAELLGLSRTPVREALHRLEAAGLLTARGRGGWVVTPFSEQDVHELFELRRRLEPAGLDRLEAEPDDEAIERIATFFDGYQHPILPDRFDDYFSQDHSFHTFLVACSKNVRLQGFYSVIESHIVRGRHYLSSGVPQRIDDTLDEHTGIAEAVGARDFELARQRLLAHLRTGEARMTEQLRQKLAAD</sequence>
<protein>
    <submittedName>
        <fullName evidence="6">GntR family transcriptional regulator</fullName>
    </submittedName>
</protein>
<dbReference type="SMART" id="SM00345">
    <property type="entry name" value="HTH_GNTR"/>
    <property type="match status" value="1"/>
</dbReference>
<dbReference type="Gene3D" id="1.10.10.10">
    <property type="entry name" value="Winged helix-like DNA-binding domain superfamily/Winged helix DNA-binding domain"/>
    <property type="match status" value="1"/>
</dbReference>
<feature type="compositionally biased region" description="Polar residues" evidence="4">
    <location>
        <begin position="1"/>
        <end position="11"/>
    </location>
</feature>
<dbReference type="PANTHER" id="PTHR43537">
    <property type="entry name" value="TRANSCRIPTIONAL REGULATOR, GNTR FAMILY"/>
    <property type="match status" value="1"/>
</dbReference>
<dbReference type="EMBL" id="QUAL01000053">
    <property type="protein sequence ID" value="RIQ31157.1"/>
    <property type="molecule type" value="Genomic_DNA"/>
</dbReference>
<evidence type="ECO:0000256" key="2">
    <source>
        <dbReference type="ARBA" id="ARBA00023125"/>
    </source>
</evidence>
<name>A0A418KUW4_9ACTN</name>
<dbReference type="InterPro" id="IPR036388">
    <property type="entry name" value="WH-like_DNA-bd_sf"/>
</dbReference>
<dbReference type="Gene3D" id="1.20.120.530">
    <property type="entry name" value="GntR ligand-binding domain-like"/>
    <property type="match status" value="1"/>
</dbReference>
<evidence type="ECO:0000256" key="4">
    <source>
        <dbReference type="SAM" id="MobiDB-lite"/>
    </source>
</evidence>
<dbReference type="InterPro" id="IPR036390">
    <property type="entry name" value="WH_DNA-bd_sf"/>
</dbReference>
<reference evidence="6 7" key="1">
    <citation type="submission" date="2018-09" db="EMBL/GenBank/DDBJ databases">
        <title>Isolation, diversity and antifungal activity of actinobacteria from wheat.</title>
        <authorList>
            <person name="Han C."/>
        </authorList>
    </citation>
    <scope>NUCLEOTIDE SEQUENCE [LARGE SCALE GENOMIC DNA]</scope>
    <source>
        <strain evidence="6 7">NEAU-YY265</strain>
    </source>
</reference>
<comment type="caution">
    <text evidence="6">The sequence shown here is derived from an EMBL/GenBank/DDBJ whole genome shotgun (WGS) entry which is preliminary data.</text>
</comment>
<dbReference type="GO" id="GO:0003700">
    <property type="term" value="F:DNA-binding transcription factor activity"/>
    <property type="evidence" value="ECO:0007669"/>
    <property type="project" value="InterPro"/>
</dbReference>
<dbReference type="PRINTS" id="PR00035">
    <property type="entry name" value="HTHGNTR"/>
</dbReference>
<dbReference type="Pfam" id="PF07729">
    <property type="entry name" value="FCD"/>
    <property type="match status" value="1"/>
</dbReference>
<evidence type="ECO:0000256" key="3">
    <source>
        <dbReference type="ARBA" id="ARBA00023163"/>
    </source>
</evidence>
<dbReference type="SMART" id="SM00895">
    <property type="entry name" value="FCD"/>
    <property type="match status" value="1"/>
</dbReference>
<gene>
    <name evidence="6" type="ORF">DY240_06245</name>
</gene>
<dbReference type="SUPFAM" id="SSF46785">
    <property type="entry name" value="Winged helix' DNA-binding domain"/>
    <property type="match status" value="1"/>
</dbReference>
<dbReference type="InterPro" id="IPR008920">
    <property type="entry name" value="TF_FadR/GntR_C"/>
</dbReference>
<keyword evidence="3" id="KW-0804">Transcription</keyword>
<dbReference type="AlphaFoldDB" id="A0A418KUW4"/>
<evidence type="ECO:0000313" key="6">
    <source>
        <dbReference type="EMBL" id="RIQ31157.1"/>
    </source>
</evidence>
<dbReference type="GO" id="GO:0003677">
    <property type="term" value="F:DNA binding"/>
    <property type="evidence" value="ECO:0007669"/>
    <property type="project" value="UniProtKB-KW"/>
</dbReference>
<keyword evidence="2" id="KW-0238">DNA-binding</keyword>
<dbReference type="Pfam" id="PF00392">
    <property type="entry name" value="GntR"/>
    <property type="match status" value="1"/>
</dbReference>
<dbReference type="InterPro" id="IPR011711">
    <property type="entry name" value="GntR_C"/>
</dbReference>
<evidence type="ECO:0000313" key="7">
    <source>
        <dbReference type="Proteomes" id="UP000284057"/>
    </source>
</evidence>